<proteinExistence type="predicted"/>
<protein>
    <submittedName>
        <fullName evidence="3">Uncharacterized protein LOC113497404</fullName>
    </submittedName>
</protein>
<feature type="signal peptide" evidence="1">
    <location>
        <begin position="1"/>
        <end position="16"/>
    </location>
</feature>
<organism evidence="2 3">
    <name type="scientific">Trichoplusia ni</name>
    <name type="common">Cabbage looper</name>
    <dbReference type="NCBI Taxonomy" id="7111"/>
    <lineage>
        <taxon>Eukaryota</taxon>
        <taxon>Metazoa</taxon>
        <taxon>Ecdysozoa</taxon>
        <taxon>Arthropoda</taxon>
        <taxon>Hexapoda</taxon>
        <taxon>Insecta</taxon>
        <taxon>Pterygota</taxon>
        <taxon>Neoptera</taxon>
        <taxon>Endopterygota</taxon>
        <taxon>Lepidoptera</taxon>
        <taxon>Glossata</taxon>
        <taxon>Ditrysia</taxon>
        <taxon>Noctuoidea</taxon>
        <taxon>Noctuidae</taxon>
        <taxon>Plusiinae</taxon>
        <taxon>Trichoplusia</taxon>
    </lineage>
</organism>
<dbReference type="InParanoid" id="A0A7E5VWM8"/>
<gene>
    <name evidence="3" type="primary">LOC113497404</name>
</gene>
<evidence type="ECO:0000313" key="3">
    <source>
        <dbReference type="RefSeq" id="XP_026732750.1"/>
    </source>
</evidence>
<dbReference type="Proteomes" id="UP000322000">
    <property type="component" value="Chromosome 9"/>
</dbReference>
<evidence type="ECO:0000313" key="2">
    <source>
        <dbReference type="Proteomes" id="UP000322000"/>
    </source>
</evidence>
<dbReference type="RefSeq" id="XP_026732750.1">
    <property type="nucleotide sequence ID" value="XM_026876949.1"/>
</dbReference>
<reference evidence="3" key="1">
    <citation type="submission" date="2025-08" db="UniProtKB">
        <authorList>
            <consortium name="RefSeq"/>
        </authorList>
    </citation>
    <scope>IDENTIFICATION</scope>
</reference>
<accession>A0A7E5VWM8</accession>
<dbReference type="GeneID" id="113497404"/>
<keyword evidence="1" id="KW-0732">Signal</keyword>
<evidence type="ECO:0000256" key="1">
    <source>
        <dbReference type="SAM" id="SignalP"/>
    </source>
</evidence>
<name>A0A7E5VWM8_TRINI</name>
<dbReference type="OrthoDB" id="6931711at2759"/>
<sequence>MLIHCIILCALGCVAANPAKEYGKFNLTITEFQLCKGPKQKDCAISKAVVVNGSTVEYDLNVLQNMSPTKGKITAISKGKEFLRLHVKKPCEHLFLWPLIRTLMNVTKDCVVVKGHYKYTLDIEAITHQYFGGTFLFGTWNFKSMFYSDMCNFSCANIQVMLLPVNKKD</sequence>
<keyword evidence="2" id="KW-1185">Reference proteome</keyword>
<feature type="chain" id="PRO_5028920334" evidence="1">
    <location>
        <begin position="17"/>
        <end position="169"/>
    </location>
</feature>
<dbReference type="AlphaFoldDB" id="A0A7E5VWM8"/>
<dbReference type="KEGG" id="tnl:113497404"/>